<evidence type="ECO:0000256" key="18">
    <source>
        <dbReference type="PROSITE-ProRule" id="PRU10141"/>
    </source>
</evidence>
<keyword evidence="22" id="KW-1185">Reference proteome</keyword>
<keyword evidence="17" id="KW-0325">Glycoprotein</keyword>
<keyword evidence="6" id="KW-0723">Serine/threonine-protein kinase</keyword>
<organism evidence="21 22">
    <name type="scientific">Acorus calamus</name>
    <name type="common">Sweet flag</name>
    <dbReference type="NCBI Taxonomy" id="4465"/>
    <lineage>
        <taxon>Eukaryota</taxon>
        <taxon>Viridiplantae</taxon>
        <taxon>Streptophyta</taxon>
        <taxon>Embryophyta</taxon>
        <taxon>Tracheophyta</taxon>
        <taxon>Spermatophyta</taxon>
        <taxon>Magnoliopsida</taxon>
        <taxon>Liliopsida</taxon>
        <taxon>Acoraceae</taxon>
        <taxon>Acorus</taxon>
    </lineage>
</organism>
<dbReference type="Pfam" id="PF00069">
    <property type="entry name" value="Pkinase"/>
    <property type="match status" value="1"/>
</dbReference>
<dbReference type="InterPro" id="IPR001220">
    <property type="entry name" value="Legume_lectin_dom"/>
</dbReference>
<dbReference type="GO" id="GO:0005886">
    <property type="term" value="C:plasma membrane"/>
    <property type="evidence" value="ECO:0007669"/>
    <property type="project" value="UniProtKB-SubCell"/>
</dbReference>
<evidence type="ECO:0000256" key="1">
    <source>
        <dbReference type="ARBA" id="ARBA00004251"/>
    </source>
</evidence>
<evidence type="ECO:0000256" key="12">
    <source>
        <dbReference type="ARBA" id="ARBA00022777"/>
    </source>
</evidence>
<dbReference type="PROSITE" id="PS50011">
    <property type="entry name" value="PROTEIN_KINASE_DOM"/>
    <property type="match status" value="1"/>
</dbReference>
<dbReference type="SUPFAM" id="SSF49899">
    <property type="entry name" value="Concanavalin A-like lectins/glucanases"/>
    <property type="match status" value="1"/>
</dbReference>
<sequence length="575" mass="63559">MGRITYTQRLHLWDPITRELADFTTRFSFVIKNVNSSADGTNIYEPGDGLAFFLSPNSTRPLNATGGYLGLVNQSSVFNSSANPFVAVEFDTFKNDWDSNANQVGIDVNSMKSDAVVTLPDRLDNDEVANAWVTYDGTTKNLSVYLTYDINPVFPSEPTVSYSVDLSEYLPPYVTVGISASTGFSIELHNLLSWEFNSSTLREISPSPPPSVPSQLPPPFVANGSPPREIKSRGPSFKVIGPIVGGAAVVLGLLCFLWWKRITSTGETSNRQVMERNEMLQVVEGAAIDNDIELDQLDRAFSYSELVIATDDFGEHRKLGRGGFGEVYRGVLEDPPLEVAVKRIFNPSAVQGRKQYASEVKTISQLRHRNVVHLIGWCHDQGHLLLVYELVPNGSLDSYLFGEKGPLSWVVRYKIARGLASALLYLHEDGKRCVLHRDVKTSNVMLDSGFNAMLGDFGMARLVDHDKTLQTTDVGGTRGYLAPELYSTGKASKQSDVFSFGVVAIEIACGRKVIDLTAEVGKVELVNWVWDLYGAGKILEAADERLKMEFDLGEMERLMVVGLWCAHPDHSCSHR</sequence>
<feature type="domain" description="Protein kinase" evidence="20">
    <location>
        <begin position="313"/>
        <end position="570"/>
    </location>
</feature>
<dbReference type="Pfam" id="PF00139">
    <property type="entry name" value="Lectin_legB"/>
    <property type="match status" value="1"/>
</dbReference>
<dbReference type="InterPro" id="IPR000719">
    <property type="entry name" value="Prot_kinase_dom"/>
</dbReference>
<comment type="caution">
    <text evidence="21">The sequence shown here is derived from an EMBL/GenBank/DDBJ whole genome shotgun (WGS) entry which is preliminary data.</text>
</comment>
<evidence type="ECO:0000256" key="10">
    <source>
        <dbReference type="ARBA" id="ARBA00022734"/>
    </source>
</evidence>
<keyword evidence="11 18" id="KW-0547">Nucleotide-binding</keyword>
<proteinExistence type="inferred from homology"/>
<evidence type="ECO:0000256" key="4">
    <source>
        <dbReference type="ARBA" id="ARBA00012513"/>
    </source>
</evidence>
<dbReference type="GO" id="GO:0030246">
    <property type="term" value="F:carbohydrate binding"/>
    <property type="evidence" value="ECO:0007669"/>
    <property type="project" value="UniProtKB-KW"/>
</dbReference>
<keyword evidence="14 19" id="KW-1133">Transmembrane helix</keyword>
<evidence type="ECO:0000256" key="2">
    <source>
        <dbReference type="ARBA" id="ARBA00008536"/>
    </source>
</evidence>
<dbReference type="PROSITE" id="PS00107">
    <property type="entry name" value="PROTEIN_KINASE_ATP"/>
    <property type="match status" value="1"/>
</dbReference>
<comment type="similarity">
    <text evidence="2">In the N-terminal section; belongs to the leguminous lectin family.</text>
</comment>
<keyword evidence="13 18" id="KW-0067">ATP-binding</keyword>
<dbReference type="PANTHER" id="PTHR27007">
    <property type="match status" value="1"/>
</dbReference>
<comment type="subcellular location">
    <subcellularLocation>
        <location evidence="1">Cell membrane</location>
        <topology evidence="1">Single-pass type I membrane protein</topology>
    </subcellularLocation>
</comment>
<evidence type="ECO:0000259" key="20">
    <source>
        <dbReference type="PROSITE" id="PS50011"/>
    </source>
</evidence>
<evidence type="ECO:0000256" key="3">
    <source>
        <dbReference type="ARBA" id="ARBA00010217"/>
    </source>
</evidence>
<dbReference type="InterPro" id="IPR050528">
    <property type="entry name" value="L-type_Lectin-RKs"/>
</dbReference>
<evidence type="ECO:0000256" key="6">
    <source>
        <dbReference type="ARBA" id="ARBA00022527"/>
    </source>
</evidence>
<dbReference type="AlphaFoldDB" id="A0AAV9FCS7"/>
<dbReference type="SMART" id="SM00220">
    <property type="entry name" value="S_TKc"/>
    <property type="match status" value="1"/>
</dbReference>
<dbReference type="InterPro" id="IPR008271">
    <property type="entry name" value="Ser/Thr_kinase_AS"/>
</dbReference>
<reference evidence="21" key="2">
    <citation type="submission" date="2023-06" db="EMBL/GenBank/DDBJ databases">
        <authorList>
            <person name="Ma L."/>
            <person name="Liu K.-W."/>
            <person name="Li Z."/>
            <person name="Hsiao Y.-Y."/>
            <person name="Qi Y."/>
            <person name="Fu T."/>
            <person name="Tang G."/>
            <person name="Zhang D."/>
            <person name="Sun W.-H."/>
            <person name="Liu D.-K."/>
            <person name="Li Y."/>
            <person name="Chen G.-Z."/>
            <person name="Liu X.-D."/>
            <person name="Liao X.-Y."/>
            <person name="Jiang Y.-T."/>
            <person name="Yu X."/>
            <person name="Hao Y."/>
            <person name="Huang J."/>
            <person name="Zhao X.-W."/>
            <person name="Ke S."/>
            <person name="Chen Y.-Y."/>
            <person name="Wu W.-L."/>
            <person name="Hsu J.-L."/>
            <person name="Lin Y.-F."/>
            <person name="Huang M.-D."/>
            <person name="Li C.-Y."/>
            <person name="Huang L."/>
            <person name="Wang Z.-W."/>
            <person name="Zhao X."/>
            <person name="Zhong W.-Y."/>
            <person name="Peng D.-H."/>
            <person name="Ahmad S."/>
            <person name="Lan S."/>
            <person name="Zhang J.-S."/>
            <person name="Tsai W.-C."/>
            <person name="Van De Peer Y."/>
            <person name="Liu Z.-J."/>
        </authorList>
    </citation>
    <scope>NUCLEOTIDE SEQUENCE</scope>
    <source>
        <strain evidence="21">CP</strain>
        <tissue evidence="21">Leaves</tissue>
    </source>
</reference>
<keyword evidence="7" id="KW-0808">Transferase</keyword>
<keyword evidence="8 19" id="KW-0812">Transmembrane</keyword>
<keyword evidence="16 21" id="KW-0675">Receptor</keyword>
<dbReference type="EC" id="2.7.11.1" evidence="4"/>
<protein>
    <recommendedName>
        <fullName evidence="4">non-specific serine/threonine protein kinase</fullName>
        <ecNumber evidence="4">2.7.11.1</ecNumber>
    </recommendedName>
</protein>
<name>A0AAV9FCS7_ACOCL</name>
<evidence type="ECO:0000256" key="16">
    <source>
        <dbReference type="ARBA" id="ARBA00023170"/>
    </source>
</evidence>
<evidence type="ECO:0000313" key="21">
    <source>
        <dbReference type="EMBL" id="KAK1322698.1"/>
    </source>
</evidence>
<keyword evidence="12 21" id="KW-0418">Kinase</keyword>
<dbReference type="Gene3D" id="2.60.120.200">
    <property type="match status" value="1"/>
</dbReference>
<evidence type="ECO:0000256" key="7">
    <source>
        <dbReference type="ARBA" id="ARBA00022679"/>
    </source>
</evidence>
<dbReference type="FunFam" id="1.10.510.10:FF:000240">
    <property type="entry name" value="Lectin-domain containing receptor kinase A4.3"/>
    <property type="match status" value="1"/>
</dbReference>
<gene>
    <name evidence="21" type="primary">LECRK91</name>
    <name evidence="21" type="ORF">QJS10_CPA02g00164</name>
</gene>
<dbReference type="PROSITE" id="PS00108">
    <property type="entry name" value="PROTEIN_KINASE_ST"/>
    <property type="match status" value="1"/>
</dbReference>
<evidence type="ECO:0000256" key="8">
    <source>
        <dbReference type="ARBA" id="ARBA00022692"/>
    </source>
</evidence>
<reference evidence="21" key="1">
    <citation type="journal article" date="2023" name="Nat. Commun.">
        <title>Diploid and tetraploid genomes of Acorus and the evolution of monocots.</title>
        <authorList>
            <person name="Ma L."/>
            <person name="Liu K.W."/>
            <person name="Li Z."/>
            <person name="Hsiao Y.Y."/>
            <person name="Qi Y."/>
            <person name="Fu T."/>
            <person name="Tang G.D."/>
            <person name="Zhang D."/>
            <person name="Sun W.H."/>
            <person name="Liu D.K."/>
            <person name="Li Y."/>
            <person name="Chen G.Z."/>
            <person name="Liu X.D."/>
            <person name="Liao X.Y."/>
            <person name="Jiang Y.T."/>
            <person name="Yu X."/>
            <person name="Hao Y."/>
            <person name="Huang J."/>
            <person name="Zhao X.W."/>
            <person name="Ke S."/>
            <person name="Chen Y.Y."/>
            <person name="Wu W.L."/>
            <person name="Hsu J.L."/>
            <person name="Lin Y.F."/>
            <person name="Huang M.D."/>
            <person name="Li C.Y."/>
            <person name="Huang L."/>
            <person name="Wang Z.W."/>
            <person name="Zhao X."/>
            <person name="Zhong W.Y."/>
            <person name="Peng D.H."/>
            <person name="Ahmad S."/>
            <person name="Lan S."/>
            <person name="Zhang J.S."/>
            <person name="Tsai W.C."/>
            <person name="Van de Peer Y."/>
            <person name="Liu Z.J."/>
        </authorList>
    </citation>
    <scope>NUCLEOTIDE SEQUENCE</scope>
    <source>
        <strain evidence="21">CP</strain>
    </source>
</reference>
<dbReference type="GO" id="GO:0005524">
    <property type="term" value="F:ATP binding"/>
    <property type="evidence" value="ECO:0007669"/>
    <property type="project" value="UniProtKB-UniRule"/>
</dbReference>
<dbReference type="GO" id="GO:0004674">
    <property type="term" value="F:protein serine/threonine kinase activity"/>
    <property type="evidence" value="ECO:0007669"/>
    <property type="project" value="UniProtKB-KW"/>
</dbReference>
<dbReference type="InterPro" id="IPR013320">
    <property type="entry name" value="ConA-like_dom_sf"/>
</dbReference>
<dbReference type="SUPFAM" id="SSF56112">
    <property type="entry name" value="Protein kinase-like (PK-like)"/>
    <property type="match status" value="1"/>
</dbReference>
<dbReference type="InterPro" id="IPR011009">
    <property type="entry name" value="Kinase-like_dom_sf"/>
</dbReference>
<feature type="binding site" evidence="18">
    <location>
        <position position="342"/>
    </location>
    <ligand>
        <name>ATP</name>
        <dbReference type="ChEBI" id="CHEBI:30616"/>
    </ligand>
</feature>
<evidence type="ECO:0000256" key="19">
    <source>
        <dbReference type="SAM" id="Phobius"/>
    </source>
</evidence>
<dbReference type="Gene3D" id="1.10.510.10">
    <property type="entry name" value="Transferase(Phosphotransferase) domain 1"/>
    <property type="match status" value="1"/>
</dbReference>
<dbReference type="Gene3D" id="3.30.200.20">
    <property type="entry name" value="Phosphorylase Kinase, domain 1"/>
    <property type="match status" value="1"/>
</dbReference>
<keyword evidence="5" id="KW-1003">Cell membrane</keyword>
<evidence type="ECO:0000256" key="11">
    <source>
        <dbReference type="ARBA" id="ARBA00022741"/>
    </source>
</evidence>
<evidence type="ECO:0000256" key="15">
    <source>
        <dbReference type="ARBA" id="ARBA00023136"/>
    </source>
</evidence>
<evidence type="ECO:0000313" key="22">
    <source>
        <dbReference type="Proteomes" id="UP001180020"/>
    </source>
</evidence>
<dbReference type="InterPro" id="IPR017441">
    <property type="entry name" value="Protein_kinase_ATP_BS"/>
</dbReference>
<evidence type="ECO:0000256" key="13">
    <source>
        <dbReference type="ARBA" id="ARBA00022840"/>
    </source>
</evidence>
<evidence type="ECO:0000256" key="17">
    <source>
        <dbReference type="ARBA" id="ARBA00023180"/>
    </source>
</evidence>
<keyword evidence="9" id="KW-0732">Signal</keyword>
<dbReference type="FunFam" id="3.30.200.20:FF:000162">
    <property type="entry name" value="Adenine nucleotide alpha hydrolase-like domain kinase"/>
    <property type="match status" value="1"/>
</dbReference>
<dbReference type="CDD" id="cd06899">
    <property type="entry name" value="lectin_legume_LecRK_Arcelin_ConA"/>
    <property type="match status" value="1"/>
</dbReference>
<dbReference type="PROSITE" id="PS00307">
    <property type="entry name" value="LECTIN_LEGUME_BETA"/>
    <property type="match status" value="1"/>
</dbReference>
<dbReference type="InterPro" id="IPR019825">
    <property type="entry name" value="Lectin_legB_Mn/Ca_BS"/>
</dbReference>
<keyword evidence="10" id="KW-0430">Lectin</keyword>
<evidence type="ECO:0000256" key="14">
    <source>
        <dbReference type="ARBA" id="ARBA00022989"/>
    </source>
</evidence>
<evidence type="ECO:0000256" key="9">
    <source>
        <dbReference type="ARBA" id="ARBA00022729"/>
    </source>
</evidence>
<dbReference type="EMBL" id="JAUJYO010000002">
    <property type="protein sequence ID" value="KAK1322698.1"/>
    <property type="molecule type" value="Genomic_DNA"/>
</dbReference>
<keyword evidence="15 19" id="KW-0472">Membrane</keyword>
<dbReference type="Proteomes" id="UP001180020">
    <property type="component" value="Unassembled WGS sequence"/>
</dbReference>
<feature type="transmembrane region" description="Helical" evidence="19">
    <location>
        <begin position="239"/>
        <end position="259"/>
    </location>
</feature>
<evidence type="ECO:0000256" key="5">
    <source>
        <dbReference type="ARBA" id="ARBA00022475"/>
    </source>
</evidence>
<accession>A0AAV9FCS7</accession>
<comment type="similarity">
    <text evidence="3">In the C-terminal section; belongs to the protein kinase superfamily. Ser/Thr protein kinase family.</text>
</comment>
<dbReference type="GO" id="GO:0002229">
    <property type="term" value="P:defense response to oomycetes"/>
    <property type="evidence" value="ECO:0007669"/>
    <property type="project" value="UniProtKB-ARBA"/>
</dbReference>